<accession>A0A1I3KHD3</accession>
<reference evidence="4 5" key="1">
    <citation type="submission" date="2016-10" db="EMBL/GenBank/DDBJ databases">
        <authorList>
            <person name="de Groot N.N."/>
        </authorList>
    </citation>
    <scope>NUCLEOTIDE SEQUENCE [LARGE SCALE GENOMIC DNA]</scope>
    <source>
        <strain evidence="4 5">LMG 23650</strain>
    </source>
</reference>
<dbReference type="AlphaFoldDB" id="A0A1I3KHD3"/>
<evidence type="ECO:0000313" key="4">
    <source>
        <dbReference type="EMBL" id="SFI71857.1"/>
    </source>
</evidence>
<dbReference type="GO" id="GO:0032259">
    <property type="term" value="P:methylation"/>
    <property type="evidence" value="ECO:0007669"/>
    <property type="project" value="UniProtKB-KW"/>
</dbReference>
<protein>
    <submittedName>
        <fullName evidence="4">Methyltransferase domain-containing protein</fullName>
    </submittedName>
</protein>
<keyword evidence="5" id="KW-1185">Reference proteome</keyword>
<dbReference type="STRING" id="420953.SAMN05192543_1047"/>
<organism evidence="4 5">
    <name type="scientific">Paraburkholderia megapolitana</name>
    <dbReference type="NCBI Taxonomy" id="420953"/>
    <lineage>
        <taxon>Bacteria</taxon>
        <taxon>Pseudomonadati</taxon>
        <taxon>Pseudomonadota</taxon>
        <taxon>Betaproteobacteria</taxon>
        <taxon>Burkholderiales</taxon>
        <taxon>Burkholderiaceae</taxon>
        <taxon>Paraburkholderia</taxon>
    </lineage>
</organism>
<dbReference type="Proteomes" id="UP000199548">
    <property type="component" value="Unassembled WGS sequence"/>
</dbReference>
<evidence type="ECO:0000256" key="2">
    <source>
        <dbReference type="ARBA" id="ARBA00022679"/>
    </source>
</evidence>
<proteinExistence type="predicted"/>
<keyword evidence="2 4" id="KW-0808">Transferase</keyword>
<dbReference type="InterPro" id="IPR002935">
    <property type="entry name" value="SAM_O-MeTrfase"/>
</dbReference>
<evidence type="ECO:0000256" key="1">
    <source>
        <dbReference type="ARBA" id="ARBA00022603"/>
    </source>
</evidence>
<dbReference type="RefSeq" id="WP_091011662.1">
    <property type="nucleotide sequence ID" value="NZ_CP041743.1"/>
</dbReference>
<dbReference type="OrthoDB" id="9799672at2"/>
<dbReference type="SUPFAM" id="SSF53335">
    <property type="entry name" value="S-adenosyl-L-methionine-dependent methyltransferases"/>
    <property type="match status" value="1"/>
</dbReference>
<dbReference type="PANTHER" id="PTHR43167:SF1">
    <property type="entry name" value="PUTATIVE (AFU_ORTHOLOGUE AFUA_6G01830)-RELATED"/>
    <property type="match status" value="1"/>
</dbReference>
<dbReference type="PROSITE" id="PS51682">
    <property type="entry name" value="SAM_OMT_I"/>
    <property type="match status" value="1"/>
</dbReference>
<dbReference type="InterPro" id="IPR029063">
    <property type="entry name" value="SAM-dependent_MTases_sf"/>
</dbReference>
<gene>
    <name evidence="4" type="ORF">SAMN05192543_1047</name>
</gene>
<sequence>MNTLSSTPLAPLLDQLFEDSESSKSIFMQRIGHMTDDERAKLRTTDPFTLYSLAKDVHLAVSRAAANLLYILARNHRMKSIVEFGASFGVSTLHLAAALKDNGGGVLITSEFEPSKVARLRANIQQANLSDFVDIREGDALRTLATDLPDTVDMLFLDGAKQHYKPVLSLVESSLHEGSIIVADNVNDAPDFVDYIHKSGRFVSARFDDVEVSILVEPDTAM</sequence>
<dbReference type="EMBL" id="FOQU01000004">
    <property type="protein sequence ID" value="SFI71857.1"/>
    <property type="molecule type" value="Genomic_DNA"/>
</dbReference>
<dbReference type="PANTHER" id="PTHR43167">
    <property type="entry name" value="PUTATIVE (AFU_ORTHOLOGUE AFUA_6G01830)-RELATED"/>
    <property type="match status" value="1"/>
</dbReference>
<keyword evidence="1 4" id="KW-0489">Methyltransferase</keyword>
<dbReference type="Pfam" id="PF13578">
    <property type="entry name" value="Methyltransf_24"/>
    <property type="match status" value="1"/>
</dbReference>
<dbReference type="Gene3D" id="3.40.50.150">
    <property type="entry name" value="Vaccinia Virus protein VP39"/>
    <property type="match status" value="1"/>
</dbReference>
<evidence type="ECO:0000313" key="5">
    <source>
        <dbReference type="Proteomes" id="UP000199548"/>
    </source>
</evidence>
<keyword evidence="3" id="KW-0949">S-adenosyl-L-methionine</keyword>
<evidence type="ECO:0000256" key="3">
    <source>
        <dbReference type="ARBA" id="ARBA00022691"/>
    </source>
</evidence>
<dbReference type="GO" id="GO:0008171">
    <property type="term" value="F:O-methyltransferase activity"/>
    <property type="evidence" value="ECO:0007669"/>
    <property type="project" value="InterPro"/>
</dbReference>
<name>A0A1I3KHD3_9BURK</name>